<evidence type="ECO:0000313" key="2">
    <source>
        <dbReference type="EMBL" id="KAL0064905.1"/>
    </source>
</evidence>
<accession>A0ABR2ZTB1</accession>
<dbReference type="Proteomes" id="UP001437256">
    <property type="component" value="Unassembled WGS sequence"/>
</dbReference>
<dbReference type="EMBL" id="JBBXMP010000055">
    <property type="protein sequence ID" value="KAL0064905.1"/>
    <property type="molecule type" value="Genomic_DNA"/>
</dbReference>
<proteinExistence type="predicted"/>
<gene>
    <name evidence="2" type="ORF">AAF712_008159</name>
</gene>
<evidence type="ECO:0000256" key="1">
    <source>
        <dbReference type="SAM" id="MobiDB-lite"/>
    </source>
</evidence>
<keyword evidence="3" id="KW-1185">Reference proteome</keyword>
<organism evidence="2 3">
    <name type="scientific">Marasmius tenuissimus</name>
    <dbReference type="NCBI Taxonomy" id="585030"/>
    <lineage>
        <taxon>Eukaryota</taxon>
        <taxon>Fungi</taxon>
        <taxon>Dikarya</taxon>
        <taxon>Basidiomycota</taxon>
        <taxon>Agaricomycotina</taxon>
        <taxon>Agaricomycetes</taxon>
        <taxon>Agaricomycetidae</taxon>
        <taxon>Agaricales</taxon>
        <taxon>Marasmiineae</taxon>
        <taxon>Marasmiaceae</taxon>
        <taxon>Marasmius</taxon>
    </lineage>
</organism>
<feature type="region of interest" description="Disordered" evidence="1">
    <location>
        <begin position="950"/>
        <end position="985"/>
    </location>
</feature>
<reference evidence="2 3" key="1">
    <citation type="submission" date="2024-05" db="EMBL/GenBank/DDBJ databases">
        <title>A draft genome resource for the thread blight pathogen Marasmius tenuissimus strain MS-2.</title>
        <authorList>
            <person name="Yulfo-Soto G.E."/>
            <person name="Baruah I.K."/>
            <person name="Amoako-Attah I."/>
            <person name="Bukari Y."/>
            <person name="Meinhardt L.W."/>
            <person name="Bailey B.A."/>
            <person name="Cohen S.P."/>
        </authorList>
    </citation>
    <scope>NUCLEOTIDE SEQUENCE [LARGE SCALE GENOMIC DNA]</scope>
    <source>
        <strain evidence="2 3">MS-2</strain>
    </source>
</reference>
<comment type="caution">
    <text evidence="2">The sequence shown here is derived from an EMBL/GenBank/DDBJ whole genome shotgun (WGS) entry which is preliminary data.</text>
</comment>
<sequence>MNENLVLHQIEEDWDTYEGASVDDSLPVDSVASPEDIKETLDVALHSSEQELVRAFRSWRAVVDSESSSGSDDSDDLGEEDTEIPHLFAVLLKGIYLRVKDDDPPFYQKTTSQISHPLNVSSLQESDRSILAKLAPYAKAYGFDVHLGQSTYTEIGDLDTGDVKVNSENAKEYEYPGDLREAQFLDTCHEDICDEQIRIDYVCSLDGIPMDMAVRTVDPEYSSYDSDEDTRNIFLNGSYNDGDWECEMVPYSRTGGPFLVRSWTRKVLLISPRDSPHIKFSLRPDSQKCMADQLERSSSDSPTVKEKKFVDALFVWLKEGMSKFDPSLPFNPAKYSHVAQSLLDSAYRWMNAELLGRVIDACTQHTVAIIGADRVLAGYHAFGGEITMTTVVEASKTEPSVGLQIQLVEKLLAAGQDNHDSSFVSWCTERLESLFQIPSKIEASAVDFVIKNAELKPNPTEALQDMRVVSSRFGPVIHSDAEMWKVLFDKLRELGQSDLSPFDRVALQQLTFQCLQRIALELPPYTTTKFSSRMVIHIKHIVLFVELCLQYDATKTPAMFFCRMKDGVAEHDRKSRSGSLAHEFYAELVKEFDALIKAKAGSNEALRDVLKTFFDDAVEVMLPNFSVRSYDDCPDKLLPVEAACVYLDDPIKAFRLWLSPSEQTKNENTEIIALHAAKRLLKTIRKQNLLPRDAGDELFRLVVTYVENHIQKFDPSIQGTSQVRGSTATVSTNNHKFLSSAVEFFICAEQPQAEQVGRLLRIVLVLGVGAQHVKNVLMPFLNDIKLLLSRQEQKHLMTEPPYSEFTASVVEKWLMRVLGARPFSELALEDLKVGCDCALCTKHLVPVLNGGQRGQRKFRAQVVSGEKQHFEAILEGLERWGVTWRVIRVIGDSHKYQIERPGLDLLNEWRKRATEARELLKSLGTDGEQQKILGFRYQWAKDFVAGIHAQPPTSALSEPSPAHSHVAKRPLESPPDGNSKRLRLT</sequence>
<protein>
    <submittedName>
        <fullName evidence="2">Uncharacterized protein</fullName>
    </submittedName>
</protein>
<name>A0ABR2ZTB1_9AGAR</name>
<evidence type="ECO:0000313" key="3">
    <source>
        <dbReference type="Proteomes" id="UP001437256"/>
    </source>
</evidence>